<dbReference type="InterPro" id="IPR046581">
    <property type="entry name" value="DUF6641"/>
</dbReference>
<accession>A0A849KPS7</accession>
<dbReference type="EMBL" id="JABFCY010000010">
    <property type="protein sequence ID" value="NNU61730.1"/>
    <property type="molecule type" value="Genomic_DNA"/>
</dbReference>
<dbReference type="Pfam" id="PF20346">
    <property type="entry name" value="DUF6641"/>
    <property type="match status" value="1"/>
</dbReference>
<dbReference type="AlphaFoldDB" id="A0A849KPS7"/>
<protein>
    <submittedName>
        <fullName evidence="1">Uncharacterized protein</fullName>
    </submittedName>
</protein>
<organism evidence="1 2">
    <name type="scientific">Ochrobactrum soli</name>
    <dbReference type="NCBI Taxonomy" id="2448455"/>
    <lineage>
        <taxon>Bacteria</taxon>
        <taxon>Pseudomonadati</taxon>
        <taxon>Pseudomonadota</taxon>
        <taxon>Alphaproteobacteria</taxon>
        <taxon>Hyphomicrobiales</taxon>
        <taxon>Brucellaceae</taxon>
        <taxon>Brucella/Ochrobactrum group</taxon>
        <taxon>Ochrobactrum</taxon>
    </lineage>
</organism>
<dbReference type="Proteomes" id="UP000574931">
    <property type="component" value="Unassembled WGS sequence"/>
</dbReference>
<dbReference type="RefSeq" id="WP_113464158.1">
    <property type="nucleotide sequence ID" value="NZ_JABFCY010000010.1"/>
</dbReference>
<keyword evidence="2" id="KW-1185">Reference proteome</keyword>
<reference evidence="1 2" key="1">
    <citation type="submission" date="2020-05" db="EMBL/GenBank/DDBJ databases">
        <title>Draft Genome Sequence of Ochrobactrum soli Isolated from Stable Fly Gut.</title>
        <authorList>
            <person name="Pileggi M.T."/>
            <person name="Vazhakkala L.J."/>
            <person name="Wong C.N."/>
        </authorList>
    </citation>
    <scope>NUCLEOTIDE SEQUENCE [LARGE SCALE GENOMIC DNA]</scope>
    <source>
        <strain evidence="1 2">MTP-C0764</strain>
    </source>
</reference>
<evidence type="ECO:0000313" key="1">
    <source>
        <dbReference type="EMBL" id="NNU61730.1"/>
    </source>
</evidence>
<evidence type="ECO:0000313" key="2">
    <source>
        <dbReference type="Proteomes" id="UP000574931"/>
    </source>
</evidence>
<proteinExistence type="predicted"/>
<sequence length="147" mass="16556">MSHLKTLKLATAAPARTNDPVLRSREKMIAALSEQKLMVAAALEGRKYHTFRKVWRTNAEGQKVQTEALRRVRQGWFEDLMGKTFFILRYAGKTIEIAKDKNAIEVSELKALPAILDTLIEAVRAGELDAQLAAVSAERKKQLHKTE</sequence>
<comment type="caution">
    <text evidence="1">The sequence shown here is derived from an EMBL/GenBank/DDBJ whole genome shotgun (WGS) entry which is preliminary data.</text>
</comment>
<gene>
    <name evidence="1" type="ORF">HKX02_15960</name>
</gene>
<name>A0A849KPS7_9HYPH</name>